<dbReference type="EMBL" id="CP009268">
    <property type="protein sequence ID" value="AJA52966.1"/>
    <property type="molecule type" value="Genomic_DNA"/>
</dbReference>
<evidence type="ECO:0000256" key="1">
    <source>
        <dbReference type="SAM" id="Phobius"/>
    </source>
</evidence>
<feature type="transmembrane region" description="Helical" evidence="1">
    <location>
        <begin position="7"/>
        <end position="29"/>
    </location>
</feature>
<dbReference type="CDD" id="cd06259">
    <property type="entry name" value="YdcF-like"/>
    <property type="match status" value="1"/>
</dbReference>
<organism evidence="3 6">
    <name type="scientific">Clostridium pasteurianum DSM 525 = ATCC 6013</name>
    <dbReference type="NCBI Taxonomy" id="1262449"/>
    <lineage>
        <taxon>Bacteria</taxon>
        <taxon>Bacillati</taxon>
        <taxon>Bacillota</taxon>
        <taxon>Clostridia</taxon>
        <taxon>Eubacteriales</taxon>
        <taxon>Clostridiaceae</taxon>
        <taxon>Clostridium</taxon>
    </lineage>
</organism>
<reference evidence="3 6" key="1">
    <citation type="journal article" date="2015" name="Genome Announc.">
        <title>Complete Genome Sequence of the Nitrogen-Fixing and Solvent-Producing Clostridium pasteurianum DSM 525.</title>
        <authorList>
            <person name="Poehlein A."/>
            <person name="Grosse-Honebrink A."/>
            <person name="Zhang Y."/>
            <person name="Minton N.P."/>
            <person name="Daniel R."/>
        </authorList>
    </citation>
    <scope>NUCLEOTIDE SEQUENCE [LARGE SCALE GENOMIC DNA]</scope>
    <source>
        <strain evidence="3">DSM 525</strain>
        <strain evidence="6">DSM 525 / ATCC 6013</strain>
    </source>
</reference>
<dbReference type="RefSeq" id="WP_003443213.1">
    <property type="nucleotide sequence ID" value="NZ_ANZB01000003.1"/>
</dbReference>
<dbReference type="Proteomes" id="UP000028042">
    <property type="component" value="Unassembled WGS sequence"/>
</dbReference>
<dbReference type="GeneID" id="93075034"/>
<feature type="domain" description="DUF218" evidence="2">
    <location>
        <begin position="77"/>
        <end position="243"/>
    </location>
</feature>
<dbReference type="PANTHER" id="PTHR30336">
    <property type="entry name" value="INNER MEMBRANE PROTEIN, PROBABLE PERMEASE"/>
    <property type="match status" value="1"/>
</dbReference>
<dbReference type="EMBL" id="JPGY02000001">
    <property type="protein sequence ID" value="KRU11026.1"/>
    <property type="molecule type" value="Genomic_DNA"/>
</dbReference>
<sequence>MVYFIKFLYSTFILPPGIFVLLLIIFSFKLFRYKVNLGKKLLILSIAFYICTIPIAGNSAIRLLENRYKVPANPSGDVIIMLGGGSTLDTPNLGFNGHLSGFAANRLLTSIQLYKKLNIPIIVSGGKVYKSTGTESEISKNILMSMGVPENKIIVENKSINTEQNVKFTKEILNSNNYKKPILVTSAFHMQRAAMQFKKSNVVVLPFPTDYQTNINEDLELNDFIPSSDSMVKLSLSVKEFIGILASYF</sequence>
<evidence type="ECO:0000313" key="3">
    <source>
        <dbReference type="EMBL" id="AJA52966.1"/>
    </source>
</evidence>
<evidence type="ECO:0000313" key="5">
    <source>
        <dbReference type="Proteomes" id="UP000028042"/>
    </source>
</evidence>
<protein>
    <recommendedName>
        <fullName evidence="2">DUF218 domain-containing protein</fullName>
    </recommendedName>
</protein>
<dbReference type="KEGG" id="cpae:CPAST_c29120"/>
<proteinExistence type="predicted"/>
<reference evidence="4 5" key="3">
    <citation type="journal article" name="Genome Announc.">
        <title>Improved Draft Genome Sequence of Clostridium pasteurianum Strain ATCC 6013 (DSM 525) Using a Hybrid Next-Generation Sequencing Approach.</title>
        <authorList>
            <person name="Pyne M.E."/>
            <person name="Utturkar S."/>
            <person name="Brown S.D."/>
            <person name="Moo-Young M."/>
            <person name="Chung D.A."/>
            <person name="Chou C.P."/>
        </authorList>
    </citation>
    <scope>NUCLEOTIDE SEQUENCE [LARGE SCALE GENOMIC DNA]</scope>
    <source>
        <strain evidence="4 5">ATCC 6013</strain>
    </source>
</reference>
<dbReference type="InterPro" id="IPR051599">
    <property type="entry name" value="Cell_Envelope_Assoc"/>
</dbReference>
<evidence type="ECO:0000313" key="4">
    <source>
        <dbReference type="EMBL" id="KRU11026.1"/>
    </source>
</evidence>
<dbReference type="GO" id="GO:0000270">
    <property type="term" value="P:peptidoglycan metabolic process"/>
    <property type="evidence" value="ECO:0007669"/>
    <property type="project" value="TreeGrafter"/>
</dbReference>
<accession>A0A0H3J9U3</accession>
<dbReference type="GO" id="GO:0005886">
    <property type="term" value="C:plasma membrane"/>
    <property type="evidence" value="ECO:0007669"/>
    <property type="project" value="TreeGrafter"/>
</dbReference>
<reference evidence="4" key="2">
    <citation type="submission" date="2015-10" db="EMBL/GenBank/DDBJ databases">
        <title>Improved Draft Genome Sequence of Clostridium pasteurianum Strain ATCC 6013 (DSM 525) Using a Hybrid Next-Generation Sequencing Approach.</title>
        <authorList>
            <person name="Pyne M.E."/>
            <person name="Utturkar S.M."/>
            <person name="Brown S.D."/>
            <person name="Moo-Young M."/>
            <person name="Chung D.A."/>
            <person name="Chou P.C."/>
        </authorList>
    </citation>
    <scope>NUCLEOTIDE SEQUENCE</scope>
    <source>
        <strain evidence="4">ATCC 6013</strain>
    </source>
</reference>
<feature type="transmembrane region" description="Helical" evidence="1">
    <location>
        <begin position="41"/>
        <end position="61"/>
    </location>
</feature>
<dbReference type="PATRIC" id="fig|1262449.3.peg.1358"/>
<evidence type="ECO:0000259" key="2">
    <source>
        <dbReference type="Pfam" id="PF02698"/>
    </source>
</evidence>
<dbReference type="GO" id="GO:0043164">
    <property type="term" value="P:Gram-negative-bacterium-type cell wall biogenesis"/>
    <property type="evidence" value="ECO:0007669"/>
    <property type="project" value="TreeGrafter"/>
</dbReference>
<name>A0A0H3J9U3_CLOPA</name>
<dbReference type="Pfam" id="PF02698">
    <property type="entry name" value="DUF218"/>
    <property type="match status" value="1"/>
</dbReference>
<dbReference type="Proteomes" id="UP000030905">
    <property type="component" value="Chromosome"/>
</dbReference>
<dbReference type="Gene3D" id="3.40.50.620">
    <property type="entry name" value="HUPs"/>
    <property type="match status" value="1"/>
</dbReference>
<dbReference type="PANTHER" id="PTHR30336:SF4">
    <property type="entry name" value="ENVELOPE BIOGENESIS FACTOR ELYC"/>
    <property type="match status" value="1"/>
</dbReference>
<keyword evidence="1" id="KW-0472">Membrane</keyword>
<keyword evidence="1" id="KW-1133">Transmembrane helix</keyword>
<keyword evidence="6" id="KW-1185">Reference proteome</keyword>
<gene>
    <name evidence="3" type="ORF">CLPA_c29120</name>
    <name evidence="4" type="ORF">CP6013_00273</name>
</gene>
<dbReference type="InterPro" id="IPR014729">
    <property type="entry name" value="Rossmann-like_a/b/a_fold"/>
</dbReference>
<keyword evidence="1" id="KW-0812">Transmembrane</keyword>
<dbReference type="AlphaFoldDB" id="A0A0H3J9U3"/>
<dbReference type="InterPro" id="IPR003848">
    <property type="entry name" value="DUF218"/>
</dbReference>
<evidence type="ECO:0000313" key="6">
    <source>
        <dbReference type="Proteomes" id="UP000030905"/>
    </source>
</evidence>
<dbReference type="KEGG" id="cpat:CLPA_c29120"/>
<dbReference type="eggNOG" id="COG1434">
    <property type="taxonomic scope" value="Bacteria"/>
</dbReference>